<gene>
    <name evidence="2" type="ORF">PSON_ATCC_30995.1.T0080506</name>
</gene>
<feature type="compositionally biased region" description="Acidic residues" evidence="1">
    <location>
        <begin position="22"/>
        <end position="35"/>
    </location>
</feature>
<protein>
    <submittedName>
        <fullName evidence="2">Uncharacterized protein</fullName>
    </submittedName>
</protein>
<name>A0A8S1KPP5_9CILI</name>
<keyword evidence="3" id="KW-1185">Reference proteome</keyword>
<sequence>MLHKDYRSLTDYKEYPKKFQEEAEGEDHFDDDPNN</sequence>
<comment type="caution">
    <text evidence="2">The sequence shown here is derived from an EMBL/GenBank/DDBJ whole genome shotgun (WGS) entry which is preliminary data.</text>
</comment>
<dbReference type="AlphaFoldDB" id="A0A8S1KPP5"/>
<evidence type="ECO:0000313" key="3">
    <source>
        <dbReference type="Proteomes" id="UP000692954"/>
    </source>
</evidence>
<feature type="region of interest" description="Disordered" evidence="1">
    <location>
        <begin position="1"/>
        <end position="35"/>
    </location>
</feature>
<accession>A0A8S1KPP5</accession>
<dbReference type="Proteomes" id="UP000692954">
    <property type="component" value="Unassembled WGS sequence"/>
</dbReference>
<feature type="compositionally biased region" description="Basic and acidic residues" evidence="1">
    <location>
        <begin position="1"/>
        <end position="21"/>
    </location>
</feature>
<organism evidence="2 3">
    <name type="scientific">Paramecium sonneborni</name>
    <dbReference type="NCBI Taxonomy" id="65129"/>
    <lineage>
        <taxon>Eukaryota</taxon>
        <taxon>Sar</taxon>
        <taxon>Alveolata</taxon>
        <taxon>Ciliophora</taxon>
        <taxon>Intramacronucleata</taxon>
        <taxon>Oligohymenophorea</taxon>
        <taxon>Peniculida</taxon>
        <taxon>Parameciidae</taxon>
        <taxon>Paramecium</taxon>
    </lineage>
</organism>
<dbReference type="EMBL" id="CAJJDN010000008">
    <property type="protein sequence ID" value="CAD8054856.1"/>
    <property type="molecule type" value="Genomic_DNA"/>
</dbReference>
<reference evidence="2" key="1">
    <citation type="submission" date="2021-01" db="EMBL/GenBank/DDBJ databases">
        <authorList>
            <consortium name="Genoscope - CEA"/>
            <person name="William W."/>
        </authorList>
    </citation>
    <scope>NUCLEOTIDE SEQUENCE</scope>
</reference>
<evidence type="ECO:0000256" key="1">
    <source>
        <dbReference type="SAM" id="MobiDB-lite"/>
    </source>
</evidence>
<evidence type="ECO:0000313" key="2">
    <source>
        <dbReference type="EMBL" id="CAD8054856.1"/>
    </source>
</evidence>
<proteinExistence type="predicted"/>